<name>A0A3R9ZL23_9RICK</name>
<comment type="cofactor">
    <cofactor evidence="1">
        <name>biotin</name>
        <dbReference type="ChEBI" id="CHEBI:57586"/>
    </cofactor>
</comment>
<dbReference type="InterPro" id="IPR011054">
    <property type="entry name" value="Rudment_hybrid_motif"/>
</dbReference>
<dbReference type="Gene3D" id="3.30.470.20">
    <property type="entry name" value="ATP-grasp fold, B domain"/>
    <property type="match status" value="1"/>
</dbReference>
<dbReference type="Gene3D" id="3.30.700.30">
    <property type="match status" value="1"/>
</dbReference>
<dbReference type="FunFam" id="3.40.50.20:FF:000010">
    <property type="entry name" value="Propionyl-CoA carboxylase subunit alpha"/>
    <property type="match status" value="1"/>
</dbReference>
<evidence type="ECO:0000256" key="4">
    <source>
        <dbReference type="ARBA" id="ARBA00022598"/>
    </source>
</evidence>
<evidence type="ECO:0000256" key="5">
    <source>
        <dbReference type="ARBA" id="ARBA00022723"/>
    </source>
</evidence>
<dbReference type="SUPFAM" id="SSF56059">
    <property type="entry name" value="Glutathione synthetase ATP-binding domain-like"/>
    <property type="match status" value="1"/>
</dbReference>
<comment type="catalytic activity">
    <reaction evidence="14">
        <text>propanoyl-CoA + hydrogencarbonate + ATP = (S)-methylmalonyl-CoA + ADP + phosphate + H(+)</text>
        <dbReference type="Rhea" id="RHEA:23720"/>
        <dbReference type="ChEBI" id="CHEBI:15378"/>
        <dbReference type="ChEBI" id="CHEBI:17544"/>
        <dbReference type="ChEBI" id="CHEBI:30616"/>
        <dbReference type="ChEBI" id="CHEBI:43474"/>
        <dbReference type="ChEBI" id="CHEBI:57327"/>
        <dbReference type="ChEBI" id="CHEBI:57392"/>
        <dbReference type="ChEBI" id="CHEBI:456216"/>
        <dbReference type="EC" id="6.4.1.3"/>
    </reaction>
    <physiologicalReaction direction="left-to-right" evidence="14">
        <dbReference type="Rhea" id="RHEA:23721"/>
    </physiologicalReaction>
</comment>
<keyword evidence="12" id="KW-0464">Manganese</keyword>
<dbReference type="FunFam" id="2.40.50.100:FF:000003">
    <property type="entry name" value="Acetyl-CoA carboxylase biotin carboxyl carrier protein"/>
    <property type="match status" value="1"/>
</dbReference>
<dbReference type="Pfam" id="PF02785">
    <property type="entry name" value="Biotin_carb_C"/>
    <property type="match status" value="1"/>
</dbReference>
<keyword evidence="4" id="KW-0436">Ligase</keyword>
<dbReference type="Proteomes" id="UP000279470">
    <property type="component" value="Unassembled WGS sequence"/>
</dbReference>
<evidence type="ECO:0000256" key="12">
    <source>
        <dbReference type="ARBA" id="ARBA00023211"/>
    </source>
</evidence>
<keyword evidence="8" id="KW-0460">Magnesium</keyword>
<keyword evidence="11" id="KW-0443">Lipid metabolism</keyword>
<dbReference type="InterPro" id="IPR011053">
    <property type="entry name" value="Single_hybrid_motif"/>
</dbReference>
<dbReference type="Pfam" id="PF00289">
    <property type="entry name" value="Biotin_carb_N"/>
    <property type="match status" value="1"/>
</dbReference>
<gene>
    <name evidence="19" type="ORF">EIC27_00010</name>
</gene>
<organism evidence="19 20">
    <name type="scientific">Candidatus Aquarickettsia rohweri</name>
    <dbReference type="NCBI Taxonomy" id="2602574"/>
    <lineage>
        <taxon>Bacteria</taxon>
        <taxon>Pseudomonadati</taxon>
        <taxon>Pseudomonadota</taxon>
        <taxon>Alphaproteobacteria</taxon>
        <taxon>Rickettsiales</taxon>
        <taxon>Candidatus Midichloriaceae</taxon>
        <taxon>Candidatus Aquarickettsia</taxon>
    </lineage>
</organism>
<feature type="domain" description="Lipoyl-binding" evidence="16">
    <location>
        <begin position="583"/>
        <end position="660"/>
    </location>
</feature>
<comment type="caution">
    <text evidence="19">The sequence shown here is derived from an EMBL/GenBank/DDBJ whole genome shotgun (WGS) entry which is preliminary data.</text>
</comment>
<dbReference type="FunFam" id="3.30.470.20:FF:000028">
    <property type="entry name" value="Methylcrotonoyl-CoA carboxylase subunit alpha, mitochondrial"/>
    <property type="match status" value="1"/>
</dbReference>
<dbReference type="InterPro" id="IPR011764">
    <property type="entry name" value="Biotin_carboxylation_dom"/>
</dbReference>
<keyword evidence="6 15" id="KW-0547">Nucleotide-binding</keyword>
<dbReference type="SUPFAM" id="SSF51246">
    <property type="entry name" value="Rudiment single hybrid motif"/>
    <property type="match status" value="1"/>
</dbReference>
<keyword evidence="9" id="KW-0809">Transit peptide</keyword>
<evidence type="ECO:0000256" key="10">
    <source>
        <dbReference type="ARBA" id="ARBA00022963"/>
    </source>
</evidence>
<dbReference type="EC" id="6.4.1.3" evidence="3"/>
<keyword evidence="20" id="KW-1185">Reference proteome</keyword>
<keyword evidence="5" id="KW-0479">Metal-binding</keyword>
<evidence type="ECO:0000256" key="14">
    <source>
        <dbReference type="ARBA" id="ARBA00049495"/>
    </source>
</evidence>
<evidence type="ECO:0000256" key="13">
    <source>
        <dbReference type="ARBA" id="ARBA00023267"/>
    </source>
</evidence>
<dbReference type="GO" id="GO:0005524">
    <property type="term" value="F:ATP binding"/>
    <property type="evidence" value="ECO:0007669"/>
    <property type="project" value="UniProtKB-UniRule"/>
</dbReference>
<dbReference type="Pfam" id="PF18140">
    <property type="entry name" value="PCC_BT"/>
    <property type="match status" value="1"/>
</dbReference>
<evidence type="ECO:0000256" key="6">
    <source>
        <dbReference type="ARBA" id="ARBA00022741"/>
    </source>
</evidence>
<dbReference type="GO" id="GO:0016042">
    <property type="term" value="P:lipid catabolic process"/>
    <property type="evidence" value="ECO:0007669"/>
    <property type="project" value="UniProtKB-KW"/>
</dbReference>
<dbReference type="SUPFAM" id="SSF52440">
    <property type="entry name" value="PreATP-grasp domain"/>
    <property type="match status" value="1"/>
</dbReference>
<dbReference type="PROSITE" id="PS50975">
    <property type="entry name" value="ATP_GRASP"/>
    <property type="match status" value="1"/>
</dbReference>
<dbReference type="Pfam" id="PF00364">
    <property type="entry name" value="Biotin_lipoyl"/>
    <property type="match status" value="1"/>
</dbReference>
<dbReference type="InterPro" id="IPR005479">
    <property type="entry name" value="CPAse_ATP-bd"/>
</dbReference>
<evidence type="ECO:0000256" key="11">
    <source>
        <dbReference type="ARBA" id="ARBA00023098"/>
    </source>
</evidence>
<accession>A0A3R9ZL23</accession>
<dbReference type="CDD" id="cd06850">
    <property type="entry name" value="biotinyl_domain"/>
    <property type="match status" value="1"/>
</dbReference>
<evidence type="ECO:0000256" key="9">
    <source>
        <dbReference type="ARBA" id="ARBA00022946"/>
    </source>
</evidence>
<dbReference type="Pfam" id="PF02786">
    <property type="entry name" value="CPSase_L_D2"/>
    <property type="match status" value="1"/>
</dbReference>
<proteinExistence type="predicted"/>
<comment type="pathway">
    <text evidence="2">Metabolic intermediate metabolism; propanoyl-CoA degradation; succinyl-CoA from propanoyl-CoA: step 1/3.</text>
</comment>
<evidence type="ECO:0000259" key="17">
    <source>
        <dbReference type="PROSITE" id="PS50975"/>
    </source>
</evidence>
<evidence type="ECO:0000313" key="19">
    <source>
        <dbReference type="EMBL" id="RST72657.1"/>
    </source>
</evidence>
<protein>
    <recommendedName>
        <fullName evidence="3">propionyl-CoA carboxylase</fullName>
        <ecNumber evidence="3">6.4.1.3</ecNumber>
    </recommendedName>
</protein>
<dbReference type="AlphaFoldDB" id="A0A3R9ZL23"/>
<dbReference type="InterPro" id="IPR000089">
    <property type="entry name" value="Biotin_lipoyl"/>
</dbReference>
<dbReference type="NCBIfam" id="NF006367">
    <property type="entry name" value="PRK08591.1"/>
    <property type="match status" value="1"/>
</dbReference>
<dbReference type="PANTHER" id="PTHR18866">
    <property type="entry name" value="CARBOXYLASE:PYRUVATE/ACETYL-COA/PROPIONYL-COA CARBOXYLASE"/>
    <property type="match status" value="1"/>
</dbReference>
<dbReference type="FunFam" id="3.30.1490.20:FF:000003">
    <property type="entry name" value="acetyl-CoA carboxylase isoform X1"/>
    <property type="match status" value="1"/>
</dbReference>
<evidence type="ECO:0000259" key="18">
    <source>
        <dbReference type="PROSITE" id="PS50979"/>
    </source>
</evidence>
<dbReference type="InterPro" id="IPR041265">
    <property type="entry name" value="PCC_BT"/>
</dbReference>
<evidence type="ECO:0000256" key="15">
    <source>
        <dbReference type="PROSITE-ProRule" id="PRU00409"/>
    </source>
</evidence>
<evidence type="ECO:0000256" key="8">
    <source>
        <dbReference type="ARBA" id="ARBA00022842"/>
    </source>
</evidence>
<dbReference type="SMART" id="SM00878">
    <property type="entry name" value="Biotin_carb_C"/>
    <property type="match status" value="1"/>
</dbReference>
<dbReference type="EMBL" id="RXFM01000001">
    <property type="protein sequence ID" value="RST72657.1"/>
    <property type="molecule type" value="Genomic_DNA"/>
</dbReference>
<dbReference type="SUPFAM" id="SSF51230">
    <property type="entry name" value="Single hybrid motif"/>
    <property type="match status" value="1"/>
</dbReference>
<evidence type="ECO:0000256" key="2">
    <source>
        <dbReference type="ARBA" id="ARBA00005060"/>
    </source>
</evidence>
<dbReference type="PROSITE" id="PS00188">
    <property type="entry name" value="BIOTIN"/>
    <property type="match status" value="1"/>
</dbReference>
<dbReference type="PROSITE" id="PS50968">
    <property type="entry name" value="BIOTINYL_LIPOYL"/>
    <property type="match status" value="1"/>
</dbReference>
<keyword evidence="13" id="KW-0092">Biotin</keyword>
<dbReference type="PROSITE" id="PS50979">
    <property type="entry name" value="BC"/>
    <property type="match status" value="1"/>
</dbReference>
<keyword evidence="10" id="KW-0442">Lipid degradation</keyword>
<dbReference type="PROSITE" id="PS00867">
    <property type="entry name" value="CPSASE_2"/>
    <property type="match status" value="1"/>
</dbReference>
<feature type="domain" description="ATP-grasp" evidence="17">
    <location>
        <begin position="119"/>
        <end position="316"/>
    </location>
</feature>
<dbReference type="PROSITE" id="PS00866">
    <property type="entry name" value="CPSASE_1"/>
    <property type="match status" value="1"/>
</dbReference>
<sequence>MKKILIANRNEIACRIIKTASKLGIKTVAVYSDADNNALHLKYADEAIYIGKSPATQSYLNIDSILKAIKISGADAVHPGYGFLSENYEFAKLMEKSGTNFIGPSAISIKKMGDKIEAKKLAKSAGVNIIPGYIGAIKSEKHAVKIAKSIGYPIMLKAAAGGGGKGMRVVNSDDEMQQAYRSTKNEAKNNFSDSRTFIEKLIIKPRHIEIQVLADKHGNYVCLGERECSIQRHNQKVIEEAPSSFVTPKIRKKMYAQSVALAKKVKYFSAGTIEYIVDQMGNFYFLEMNTRLQVEHGVTELITGIDIVEQMIRIAEGNKLPFKQKDIKLNGWAMESRIYAEDATCGFLPSTGRIIGYKEPKLSENVRLDTGVYEGGEVSMFYDAMIAKLCTYSENRVKAIDLMKNSLGEFIIRGVSHNINFLQAILNNEKFIAGNISTNFIQEEYSEGFSGAELNSELSSVILCASVFIFIQNIKRMSHVSGQQRGMFRAIGTRWVAKLDDMSYPVTVRNHNNGLKITFENRKFFITSNWEVGRRLFQCKINDKDYSLQLEKIRDFYDIVFMGSKVRTRLLSPRTAELYKFMKPISRDSKENNLIATITGLIKEIKVKSGDSINKGQSLVILEAMKMENTLISPIDGIVKKICCKAEETVLSGDILIEIEEDKDAK</sequence>
<dbReference type="InterPro" id="IPR005482">
    <property type="entry name" value="Biotin_COase_C"/>
</dbReference>
<evidence type="ECO:0000256" key="7">
    <source>
        <dbReference type="ARBA" id="ARBA00022840"/>
    </source>
</evidence>
<dbReference type="GO" id="GO:0046872">
    <property type="term" value="F:metal ion binding"/>
    <property type="evidence" value="ECO:0007669"/>
    <property type="project" value="UniProtKB-KW"/>
</dbReference>
<dbReference type="InterPro" id="IPR001882">
    <property type="entry name" value="Biotin_BS"/>
</dbReference>
<evidence type="ECO:0000259" key="16">
    <source>
        <dbReference type="PROSITE" id="PS50968"/>
    </source>
</evidence>
<dbReference type="InterPro" id="IPR016185">
    <property type="entry name" value="PreATP-grasp_dom_sf"/>
</dbReference>
<dbReference type="InterPro" id="IPR005481">
    <property type="entry name" value="BC-like_N"/>
</dbReference>
<dbReference type="PANTHER" id="PTHR18866:SF33">
    <property type="entry name" value="METHYLCROTONOYL-COA CARBOXYLASE SUBUNIT ALPHA, MITOCHONDRIAL-RELATED"/>
    <property type="match status" value="1"/>
</dbReference>
<dbReference type="GO" id="GO:0004658">
    <property type="term" value="F:propionyl-CoA carboxylase activity"/>
    <property type="evidence" value="ECO:0007669"/>
    <property type="project" value="UniProtKB-EC"/>
</dbReference>
<evidence type="ECO:0000256" key="3">
    <source>
        <dbReference type="ARBA" id="ARBA00013050"/>
    </source>
</evidence>
<dbReference type="UniPathway" id="UPA00945">
    <property type="reaction ID" value="UER00908"/>
</dbReference>
<dbReference type="Gene3D" id="2.40.50.100">
    <property type="match status" value="1"/>
</dbReference>
<keyword evidence="7 15" id="KW-0067">ATP-binding</keyword>
<reference evidence="20" key="1">
    <citation type="submission" date="2018-11" db="EMBL/GenBank/DDBJ databases">
        <title>Phylogenetic, genomic, and biogeographic characterization of a novel and ubiquitous marine invertebrate-associated Rickettsiales parasite, Candidatus Marinoinvertebrata rohwerii, gen. nov., sp. nov.</title>
        <authorList>
            <person name="Klinges J.G."/>
            <person name="Rosales S.M."/>
            <person name="Mcminds R."/>
            <person name="Shaver E.C."/>
            <person name="Shantz A."/>
            <person name="Peters E.C."/>
            <person name="Burkepile D.E."/>
            <person name="Silliman B.R."/>
            <person name="Vega Thurber R.L."/>
        </authorList>
    </citation>
    <scope>NUCLEOTIDE SEQUENCE [LARGE SCALE GENOMIC DNA]</scope>
    <source>
        <strain evidence="20">a_cerv_44</strain>
    </source>
</reference>
<dbReference type="InterPro" id="IPR050856">
    <property type="entry name" value="Biotin_carboxylase_complex"/>
</dbReference>
<dbReference type="OrthoDB" id="9763189at2"/>
<evidence type="ECO:0000313" key="20">
    <source>
        <dbReference type="Proteomes" id="UP000279470"/>
    </source>
</evidence>
<dbReference type="InterPro" id="IPR011761">
    <property type="entry name" value="ATP-grasp"/>
</dbReference>
<evidence type="ECO:0000256" key="1">
    <source>
        <dbReference type="ARBA" id="ARBA00001953"/>
    </source>
</evidence>
<feature type="domain" description="Biotin carboxylation" evidence="18">
    <location>
        <begin position="1"/>
        <end position="446"/>
    </location>
</feature>